<evidence type="ECO:0000259" key="10">
    <source>
        <dbReference type="SMART" id="SM01174"/>
    </source>
</evidence>
<comment type="similarity">
    <text evidence="2 8">Belongs to the MINDY deubiquitinase family. FAM188 subfamily.</text>
</comment>
<dbReference type="Pfam" id="PF13898">
    <property type="entry name" value="MINDY-3_4_CD"/>
    <property type="match status" value="1"/>
</dbReference>
<dbReference type="GO" id="GO:0004843">
    <property type="term" value="F:cysteine-type deubiquitinase activity"/>
    <property type="evidence" value="ECO:0007669"/>
    <property type="project" value="UniProtKB-UniRule"/>
</dbReference>
<dbReference type="EMBL" id="LNIX01000049">
    <property type="protein sequence ID" value="OXA38073.1"/>
    <property type="molecule type" value="Genomic_DNA"/>
</dbReference>
<dbReference type="Pfam" id="PF26038">
    <property type="entry name" value="Dimer_MINDY4_N"/>
    <property type="match status" value="1"/>
</dbReference>
<evidence type="ECO:0000256" key="9">
    <source>
        <dbReference type="SAM" id="MobiDB-lite"/>
    </source>
</evidence>
<feature type="compositionally biased region" description="Polar residues" evidence="9">
    <location>
        <begin position="126"/>
        <end position="147"/>
    </location>
</feature>
<evidence type="ECO:0000256" key="6">
    <source>
        <dbReference type="ARBA" id="ARBA00022807"/>
    </source>
</evidence>
<dbReference type="PANTHER" id="PTHR12473">
    <property type="entry name" value="UBIQUITIN CARBOXYL-TERMINAL HYDROLASE MINDY-4-RELATED"/>
    <property type="match status" value="1"/>
</dbReference>
<reference evidence="11 12" key="1">
    <citation type="submission" date="2015-12" db="EMBL/GenBank/DDBJ databases">
        <title>The genome of Folsomia candida.</title>
        <authorList>
            <person name="Faddeeva A."/>
            <person name="Derks M.F."/>
            <person name="Anvar Y."/>
            <person name="Smit S."/>
            <person name="Van Straalen N."/>
            <person name="Roelofs D."/>
        </authorList>
    </citation>
    <scope>NUCLEOTIDE SEQUENCE [LARGE SCALE GENOMIC DNA]</scope>
    <source>
        <strain evidence="11 12">VU population</strain>
        <tissue evidence="11">Whole body</tissue>
    </source>
</reference>
<evidence type="ECO:0000313" key="11">
    <source>
        <dbReference type="EMBL" id="OXA38073.1"/>
    </source>
</evidence>
<keyword evidence="5 8" id="KW-0378">Hydrolase</keyword>
<evidence type="ECO:0000256" key="4">
    <source>
        <dbReference type="ARBA" id="ARBA00022786"/>
    </source>
</evidence>
<dbReference type="InterPro" id="IPR039785">
    <property type="entry name" value="MINY3/4"/>
</dbReference>
<protein>
    <recommendedName>
        <fullName evidence="8">Ubiquitin carboxyl-terminal hydrolase MINDY</fullName>
        <ecNumber evidence="8">3.4.19.12</ecNumber>
    </recommendedName>
</protein>
<dbReference type="EC" id="3.4.19.12" evidence="8"/>
<dbReference type="Proteomes" id="UP000198287">
    <property type="component" value="Unassembled WGS sequence"/>
</dbReference>
<dbReference type="InterPro" id="IPR025257">
    <property type="entry name" value="MINDY-3/4_CD"/>
</dbReference>
<keyword evidence="6 8" id="KW-0788">Thiol protease</keyword>
<organism evidence="11 12">
    <name type="scientific">Folsomia candida</name>
    <name type="common">Springtail</name>
    <dbReference type="NCBI Taxonomy" id="158441"/>
    <lineage>
        <taxon>Eukaryota</taxon>
        <taxon>Metazoa</taxon>
        <taxon>Ecdysozoa</taxon>
        <taxon>Arthropoda</taxon>
        <taxon>Hexapoda</taxon>
        <taxon>Collembola</taxon>
        <taxon>Entomobryomorpha</taxon>
        <taxon>Isotomoidea</taxon>
        <taxon>Isotomidae</taxon>
        <taxon>Proisotominae</taxon>
        <taxon>Folsomia</taxon>
    </lineage>
</organism>
<name>A0A226CYN4_FOLCA</name>
<keyword evidence="3 8" id="KW-0645">Protease</keyword>
<evidence type="ECO:0000256" key="3">
    <source>
        <dbReference type="ARBA" id="ARBA00022670"/>
    </source>
</evidence>
<feature type="compositionally biased region" description="Polar residues" evidence="9">
    <location>
        <begin position="169"/>
        <end position="178"/>
    </location>
</feature>
<feature type="region of interest" description="Disordered" evidence="9">
    <location>
        <begin position="329"/>
        <end position="362"/>
    </location>
</feature>
<evidence type="ECO:0000256" key="1">
    <source>
        <dbReference type="ARBA" id="ARBA00000707"/>
    </source>
</evidence>
<evidence type="ECO:0000256" key="7">
    <source>
        <dbReference type="ARBA" id="ARBA00037630"/>
    </source>
</evidence>
<accession>A0A226CYN4</accession>
<feature type="region of interest" description="Disordered" evidence="9">
    <location>
        <begin position="126"/>
        <end position="178"/>
    </location>
</feature>
<dbReference type="GO" id="GO:0071108">
    <property type="term" value="P:protein K48-linked deubiquitination"/>
    <property type="evidence" value="ECO:0007669"/>
    <property type="project" value="InterPro"/>
</dbReference>
<evidence type="ECO:0000313" key="12">
    <source>
        <dbReference type="Proteomes" id="UP000198287"/>
    </source>
</evidence>
<evidence type="ECO:0000256" key="8">
    <source>
        <dbReference type="RuleBase" id="RU367088"/>
    </source>
</evidence>
<sequence length="804" mass="89178">MSEDLVYSSLEKGVENTDSAKKPNPNFVEKVSIALVREYLFKKRIHTNKFGIFENFRTTLKSLYVEPGSFAGFSNRRGPLAEVLRLESLLKENKRKRTGRSHGERTPTFNSMLEILVKRISRRTTISTDQLKTSSQDPSSVEVQTEPSEPAADEEGQEEVDGEDGPSAKVSSPSSPLTDVTYATSDFLIDPEQVASPPLSSLTQSSAAGEIIVMAQQDINSGPRRATSPRSPVGRSLSASKSPTRESRGEQDSNDDGDPSFDMSPEQPGQKASFDNEFQLKRIVSSSSQADANLNNVGSSGGLSLAESLLQSKQNILAQGCLSREEIHKQNRAQRRSLSEESHLMHRVTRPPRLGGSQQQDSAKVETMELCDIEYEDLGFSDGGLIHIRNVPKSQSQTTRSQLDLGMWRKLKVATVGVGGFVQDGWIGQGFSFNHDVPFGLVQNKGGPCGVLAVVQALLLRNLMFGSKFSRDVPIARNEMLSTLEANNATHSTHTHSSLITKRCDALCSTLVEILWRCLPDEDEAEGVKDVEKPCVQICLKGNEPGSEVAEIHTFQDLESFVRENWDRFDCLGLVYSCVLTRSPDRLQMDMDFGDSPLIGQHGYCSLELINLLLFGKCISNVFDHEVALEGKTLRGVQTQSDIGFLSLFEHYGSCEVGSFMKSPKYPVWIVCSESHFSIFFSPSMDIVSRSEEHRILSNGFDIFYYDGLARQQQVIRLTICKTQLFPFRFTINNIRPSCTPGFPTASDQERGTLHLTLPSNFSRISTSTMDGVGSDHLVPPLEKCIRTKWKNAKVFWNGTEPLL</sequence>
<dbReference type="GO" id="GO:0006508">
    <property type="term" value="P:proteolysis"/>
    <property type="evidence" value="ECO:0007669"/>
    <property type="project" value="UniProtKB-KW"/>
</dbReference>
<proteinExistence type="inferred from homology"/>
<feature type="domain" description="Deubiquitinating enzyme MINDY-3/4 conserved" evidence="10">
    <location>
        <begin position="412"/>
        <end position="799"/>
    </location>
</feature>
<evidence type="ECO:0000256" key="2">
    <source>
        <dbReference type="ARBA" id="ARBA00011074"/>
    </source>
</evidence>
<dbReference type="GO" id="GO:1990380">
    <property type="term" value="F:K48-linked deubiquitinase activity"/>
    <property type="evidence" value="ECO:0007669"/>
    <property type="project" value="UniProtKB-UniRule"/>
</dbReference>
<dbReference type="InterPro" id="IPR059022">
    <property type="entry name" value="MINDY4_N"/>
</dbReference>
<feature type="region of interest" description="Disordered" evidence="9">
    <location>
        <begin position="216"/>
        <end position="272"/>
    </location>
</feature>
<keyword evidence="12" id="KW-1185">Reference proteome</keyword>
<comment type="caution">
    <text evidence="11">The sequence shown here is derived from an EMBL/GenBank/DDBJ whole genome shotgun (WGS) entry which is preliminary data.</text>
</comment>
<comment type="catalytic activity">
    <reaction evidence="1 8">
        <text>Thiol-dependent hydrolysis of ester, thioester, amide, peptide and isopeptide bonds formed by the C-terminal Gly of ubiquitin (a 76-residue protein attached to proteins as an intracellular targeting signal).</text>
        <dbReference type="EC" id="3.4.19.12"/>
    </reaction>
</comment>
<dbReference type="AlphaFoldDB" id="A0A226CYN4"/>
<comment type="function">
    <text evidence="7">Probable hydrolase that can remove 'Lys-48'-linked conjugated ubiquitin from proteins.</text>
</comment>
<feature type="compositionally biased region" description="Acidic residues" evidence="9">
    <location>
        <begin position="151"/>
        <end position="164"/>
    </location>
</feature>
<dbReference type="PANTHER" id="PTHR12473:SF8">
    <property type="entry name" value="UBIQUITIN CARBOXYL-TERMINAL HYDROLASE MINDY-4-RELATED"/>
    <property type="match status" value="1"/>
</dbReference>
<keyword evidence="4 8" id="KW-0833">Ubl conjugation pathway</keyword>
<comment type="function">
    <text evidence="8">Hydrolase that can remove 'Lys-48'-linked conjugated ubiquitin from proteins.</text>
</comment>
<gene>
    <name evidence="11" type="ORF">Fcan01_27167</name>
</gene>
<dbReference type="SMART" id="SM01174">
    <property type="entry name" value="DUF4205"/>
    <property type="match status" value="1"/>
</dbReference>
<evidence type="ECO:0000256" key="5">
    <source>
        <dbReference type="ARBA" id="ARBA00022801"/>
    </source>
</evidence>
<dbReference type="OrthoDB" id="10263628at2759"/>